<gene>
    <name evidence="2" type="ORF">SDC9_171934</name>
</gene>
<reference evidence="2" key="1">
    <citation type="submission" date="2019-08" db="EMBL/GenBank/DDBJ databases">
        <authorList>
            <person name="Kucharzyk K."/>
            <person name="Murdoch R.W."/>
            <person name="Higgins S."/>
            <person name="Loffler F."/>
        </authorList>
    </citation>
    <scope>NUCLEOTIDE SEQUENCE</scope>
</reference>
<evidence type="ECO:0000256" key="1">
    <source>
        <dbReference type="SAM" id="MobiDB-lite"/>
    </source>
</evidence>
<accession>A0A645GCX4</accession>
<feature type="region of interest" description="Disordered" evidence="1">
    <location>
        <begin position="1"/>
        <end position="43"/>
    </location>
</feature>
<comment type="caution">
    <text evidence="2">The sequence shown here is derived from an EMBL/GenBank/DDBJ whole genome shotgun (WGS) entry which is preliminary data.</text>
</comment>
<dbReference type="AlphaFoldDB" id="A0A645GCX4"/>
<dbReference type="EMBL" id="VSSQ01073420">
    <property type="protein sequence ID" value="MPN24535.1"/>
    <property type="molecule type" value="Genomic_DNA"/>
</dbReference>
<protein>
    <submittedName>
        <fullName evidence="2">Uncharacterized protein</fullName>
    </submittedName>
</protein>
<evidence type="ECO:0000313" key="2">
    <source>
        <dbReference type="EMBL" id="MPN24535.1"/>
    </source>
</evidence>
<feature type="compositionally biased region" description="Basic and acidic residues" evidence="1">
    <location>
        <begin position="8"/>
        <end position="43"/>
    </location>
</feature>
<organism evidence="2">
    <name type="scientific">bioreactor metagenome</name>
    <dbReference type="NCBI Taxonomy" id="1076179"/>
    <lineage>
        <taxon>unclassified sequences</taxon>
        <taxon>metagenomes</taxon>
        <taxon>ecological metagenomes</taxon>
    </lineage>
</organism>
<sequence>MGAAAGFVRRDDDLTVADDRDPGRPATDVDHGPVTDTEHSVRRSRLVDDRGAFDADTFEHVMVSATVADRDTRRDRHGTRAQGASSGRLQTVLEFADNSHRAREIPDDAVAHHIGELIGGSQRLAVLVGDHDHGEGCAEVDPDLDRHSWIDMPGPGQ</sequence>
<name>A0A645GCX4_9ZZZZ</name>
<proteinExistence type="predicted"/>